<dbReference type="InterPro" id="IPR018114">
    <property type="entry name" value="TRYPSIN_HIS"/>
</dbReference>
<dbReference type="CDD" id="cd00190">
    <property type="entry name" value="Tryp_SPc"/>
    <property type="match status" value="1"/>
</dbReference>
<dbReference type="EnsemblMetazoa" id="AMIN006860-RA">
    <property type="protein sequence ID" value="AMIN006860-PA"/>
    <property type="gene ID" value="AMIN006860"/>
</dbReference>
<dbReference type="InterPro" id="IPR051487">
    <property type="entry name" value="Ser/Thr_Proteases_Immune/Dev"/>
</dbReference>
<keyword evidence="4" id="KW-0732">Signal</keyword>
<keyword evidence="7" id="KW-0325">Glycoprotein</keyword>
<dbReference type="STRING" id="112268.A0A182W936"/>
<dbReference type="SUPFAM" id="SSF50494">
    <property type="entry name" value="Trypsin-like serine proteases"/>
    <property type="match status" value="1"/>
</dbReference>
<dbReference type="InterPro" id="IPR001314">
    <property type="entry name" value="Peptidase_S1A"/>
</dbReference>
<dbReference type="PROSITE" id="PS00134">
    <property type="entry name" value="TRYPSIN_HIS"/>
    <property type="match status" value="1"/>
</dbReference>
<accession>A0A182W936</accession>
<protein>
    <recommendedName>
        <fullName evidence="10">Peptidase S1 domain-containing protein</fullName>
    </recommendedName>
</protein>
<dbReference type="InterPro" id="IPR001254">
    <property type="entry name" value="Trypsin_dom"/>
</dbReference>
<dbReference type="VEuPathDB" id="VectorBase:AMIN006860"/>
<dbReference type="GO" id="GO:0006508">
    <property type="term" value="P:proteolysis"/>
    <property type="evidence" value="ECO:0007669"/>
    <property type="project" value="UniProtKB-KW"/>
</dbReference>
<evidence type="ECO:0000259" key="10">
    <source>
        <dbReference type="PROSITE" id="PS50240"/>
    </source>
</evidence>
<dbReference type="GO" id="GO:0004252">
    <property type="term" value="F:serine-type endopeptidase activity"/>
    <property type="evidence" value="ECO:0007669"/>
    <property type="project" value="InterPro"/>
</dbReference>
<sequence>MASVNLDPDMAVGGDAPENRYPFMVQLQQFMVVSYVHHCGGCLLTASYILTAAHCATVSLKLQAQAGTVWRNSNDQGQRRNVLRMVAHERYIQDGTTGPYDIALAVVEEPFLVDGVNVAIIPLLPPYYQHPHTTEVVGFGKIDHDDTLPDRLRFVQCRLHPPNECERVDTVGSFCVGNPGATACQGDSGGPVVGTIDGTDWLVGLVSHGLEVCGTGPIICTDVNFYGNWIGEVINSLTFENEESEE</sequence>
<keyword evidence="9" id="KW-0720">Serine protease</keyword>
<reference evidence="11" key="2">
    <citation type="submission" date="2020-05" db="UniProtKB">
        <authorList>
            <consortium name="EnsemblMetazoa"/>
        </authorList>
    </citation>
    <scope>IDENTIFICATION</scope>
    <source>
        <strain evidence="11">MINIMUS1</strain>
    </source>
</reference>
<dbReference type="AlphaFoldDB" id="A0A182W936"/>
<evidence type="ECO:0000313" key="12">
    <source>
        <dbReference type="Proteomes" id="UP000075920"/>
    </source>
</evidence>
<evidence type="ECO:0000256" key="9">
    <source>
        <dbReference type="RuleBase" id="RU363034"/>
    </source>
</evidence>
<feature type="domain" description="Peptidase S1" evidence="10">
    <location>
        <begin position="11"/>
        <end position="235"/>
    </location>
</feature>
<evidence type="ECO:0000256" key="6">
    <source>
        <dbReference type="ARBA" id="ARBA00023157"/>
    </source>
</evidence>
<dbReference type="PRINTS" id="PR00722">
    <property type="entry name" value="CHYMOTRYPSIN"/>
</dbReference>
<evidence type="ECO:0000256" key="2">
    <source>
        <dbReference type="ARBA" id="ARBA00022525"/>
    </source>
</evidence>
<dbReference type="GO" id="GO:0005576">
    <property type="term" value="C:extracellular region"/>
    <property type="evidence" value="ECO:0007669"/>
    <property type="project" value="UniProtKB-SubCell"/>
</dbReference>
<comment type="subcellular location">
    <subcellularLocation>
        <location evidence="1">Secreted</location>
    </subcellularLocation>
</comment>
<dbReference type="Gene3D" id="2.40.10.10">
    <property type="entry name" value="Trypsin-like serine proteases"/>
    <property type="match status" value="1"/>
</dbReference>
<dbReference type="PROSITE" id="PS50240">
    <property type="entry name" value="TRYPSIN_DOM"/>
    <property type="match status" value="1"/>
</dbReference>
<dbReference type="Pfam" id="PF00089">
    <property type="entry name" value="Trypsin"/>
    <property type="match status" value="1"/>
</dbReference>
<dbReference type="Proteomes" id="UP000075920">
    <property type="component" value="Unassembled WGS sequence"/>
</dbReference>
<proteinExistence type="inferred from homology"/>
<evidence type="ECO:0000256" key="7">
    <source>
        <dbReference type="ARBA" id="ARBA00023180"/>
    </source>
</evidence>
<dbReference type="InterPro" id="IPR043504">
    <property type="entry name" value="Peptidase_S1_PA_chymotrypsin"/>
</dbReference>
<keyword evidence="12" id="KW-1185">Reference proteome</keyword>
<dbReference type="GO" id="GO:0045087">
    <property type="term" value="P:innate immune response"/>
    <property type="evidence" value="ECO:0007669"/>
    <property type="project" value="UniProtKB-KW"/>
</dbReference>
<dbReference type="PROSITE" id="PS00135">
    <property type="entry name" value="TRYPSIN_SER"/>
    <property type="match status" value="1"/>
</dbReference>
<evidence type="ECO:0000256" key="3">
    <source>
        <dbReference type="ARBA" id="ARBA00022588"/>
    </source>
</evidence>
<reference evidence="12" key="1">
    <citation type="submission" date="2013-03" db="EMBL/GenBank/DDBJ databases">
        <title>The Genome Sequence of Anopheles minimus MINIMUS1.</title>
        <authorList>
            <consortium name="The Broad Institute Genomics Platform"/>
            <person name="Neafsey D.E."/>
            <person name="Walton C."/>
            <person name="Walker B."/>
            <person name="Young S.K."/>
            <person name="Zeng Q."/>
            <person name="Gargeya S."/>
            <person name="Fitzgerald M."/>
            <person name="Haas B."/>
            <person name="Abouelleil A."/>
            <person name="Allen A.W."/>
            <person name="Alvarado L."/>
            <person name="Arachchi H.M."/>
            <person name="Berlin A.M."/>
            <person name="Chapman S.B."/>
            <person name="Gainer-Dewar J."/>
            <person name="Goldberg J."/>
            <person name="Griggs A."/>
            <person name="Gujja S."/>
            <person name="Hansen M."/>
            <person name="Howarth C."/>
            <person name="Imamovic A."/>
            <person name="Ireland A."/>
            <person name="Larimer J."/>
            <person name="McCowan C."/>
            <person name="Murphy C."/>
            <person name="Pearson M."/>
            <person name="Poon T.W."/>
            <person name="Priest M."/>
            <person name="Roberts A."/>
            <person name="Saif S."/>
            <person name="Shea T."/>
            <person name="Sisk P."/>
            <person name="Sykes S."/>
            <person name="Wortman J."/>
            <person name="Nusbaum C."/>
            <person name="Birren B."/>
        </authorList>
    </citation>
    <scope>NUCLEOTIDE SEQUENCE [LARGE SCALE GENOMIC DNA]</scope>
    <source>
        <strain evidence="12">MINIMUS1</strain>
    </source>
</reference>
<dbReference type="PANTHER" id="PTHR24256">
    <property type="entry name" value="TRYPTASE-RELATED"/>
    <property type="match status" value="1"/>
</dbReference>
<name>A0A182W936_9DIPT</name>
<keyword evidence="2" id="KW-0964">Secreted</keyword>
<evidence type="ECO:0000313" key="11">
    <source>
        <dbReference type="EnsemblMetazoa" id="AMIN006860-PA"/>
    </source>
</evidence>
<keyword evidence="9" id="KW-0645">Protease</keyword>
<keyword evidence="9" id="KW-0378">Hydrolase</keyword>
<keyword evidence="3" id="KW-0399">Innate immunity</keyword>
<organism evidence="11 12">
    <name type="scientific">Anopheles minimus</name>
    <dbReference type="NCBI Taxonomy" id="112268"/>
    <lineage>
        <taxon>Eukaryota</taxon>
        <taxon>Metazoa</taxon>
        <taxon>Ecdysozoa</taxon>
        <taxon>Arthropoda</taxon>
        <taxon>Hexapoda</taxon>
        <taxon>Insecta</taxon>
        <taxon>Pterygota</taxon>
        <taxon>Neoptera</taxon>
        <taxon>Endopterygota</taxon>
        <taxon>Diptera</taxon>
        <taxon>Nematocera</taxon>
        <taxon>Culicoidea</taxon>
        <taxon>Culicidae</taxon>
        <taxon>Anophelinae</taxon>
        <taxon>Anopheles</taxon>
    </lineage>
</organism>
<keyword evidence="5" id="KW-0391">Immunity</keyword>
<evidence type="ECO:0000256" key="1">
    <source>
        <dbReference type="ARBA" id="ARBA00004613"/>
    </source>
</evidence>
<evidence type="ECO:0000256" key="5">
    <source>
        <dbReference type="ARBA" id="ARBA00022859"/>
    </source>
</evidence>
<evidence type="ECO:0000256" key="8">
    <source>
        <dbReference type="ARBA" id="ARBA00024195"/>
    </source>
</evidence>
<keyword evidence="6" id="KW-1015">Disulfide bond</keyword>
<evidence type="ECO:0000256" key="4">
    <source>
        <dbReference type="ARBA" id="ARBA00022729"/>
    </source>
</evidence>
<dbReference type="InterPro" id="IPR033116">
    <property type="entry name" value="TRYPSIN_SER"/>
</dbReference>
<comment type="similarity">
    <text evidence="8">Belongs to the peptidase S1 family. CLIP subfamily.</text>
</comment>
<dbReference type="InterPro" id="IPR009003">
    <property type="entry name" value="Peptidase_S1_PA"/>
</dbReference>
<dbReference type="SMART" id="SM00020">
    <property type="entry name" value="Tryp_SPc"/>
    <property type="match status" value="1"/>
</dbReference>